<comment type="similarity">
    <text evidence="1 6">Belongs to the FHY3/FAR1 family.</text>
</comment>
<sequence length="777" mass="89026">MEGKCKQAVLSLPAQTMTERNLKSDQECETLMTVEKESTMAILATEDLINTARSVINMCRHPHPRRDATISAHETFAAYPAHDTTTDGCANVHESSRKETNLEERYGIMVGAENKDGQSGNPRAEESFQQAHLLNNSEIDMLSELQAPEAAETFSQEHEQDNGNLVGNDDGEEDINEFQNDGDEAGDGEEDYFFPTPEDAEQARPPEIGMIFATLQDAHRFLNVYGLVTGFVMKKGTNYKHKKITFVCNKSGKMPERGTGNRKRRSNAIDRTECRMKVTVKLVAGRWEIRAVNKEHNHPLVGLPSLTKFFISHKYMSEEERILSRILQESKIKPAEIMEIFRKLRSRLKNIPVQKMDNCMKQSERQAVTKNTDIESTLEHLRRFQKEQPGFIYAINTDNGNTVRSVFWTDALARLNYALYGDFISFDTSYTTTENNMLFAPLIGINGHGKAIVFGCALLENEMAETLTWLFRTFLDVMDGKKPITIITHQGFAMQKSTAEAFPDASHRFSMWHMMREAAAEFGGSMANRSGLQAELTRLVTNSLTAEEFEDGWKAMLQKYDAASNAHLNLMYQTRLMWVPVYFKHVFCPFIRSSEGSDNTNSIFKDDVPLQDTIENLIYQYDIFQKEVACMEHGYRSQSTPKIPMYCTRQPIERQAAELYTVGLFLKFQKELLDASAFNVFETDKGRIYTVKKTLDYEEAEFLSDSFPIEVDMKTNMFNCVCSKFERDGILCCHVLRLFTQFGINEIPQHYIKQRWTKKYREEGLLIAQRKQDWIVS</sequence>
<evidence type="ECO:0000256" key="1">
    <source>
        <dbReference type="ARBA" id="ARBA00005889"/>
    </source>
</evidence>
<dbReference type="EMBL" id="CM029046">
    <property type="protein sequence ID" value="KAG2587703.1"/>
    <property type="molecule type" value="Genomic_DNA"/>
</dbReference>
<dbReference type="PANTHER" id="PTHR31669:SF214">
    <property type="entry name" value="PROTEIN FAR1-RELATED SEQUENCE"/>
    <property type="match status" value="1"/>
</dbReference>
<keyword evidence="10" id="KW-1185">Reference proteome</keyword>
<accession>A0A8T0RT30</accession>
<dbReference type="Pfam" id="PF10551">
    <property type="entry name" value="MULE"/>
    <property type="match status" value="1"/>
</dbReference>
<feature type="domain" description="SWIM-type" evidence="8">
    <location>
        <begin position="707"/>
        <end position="743"/>
    </location>
</feature>
<evidence type="ECO:0000256" key="5">
    <source>
        <dbReference type="PROSITE-ProRule" id="PRU00325"/>
    </source>
</evidence>
<evidence type="ECO:0000313" key="10">
    <source>
        <dbReference type="Proteomes" id="UP000823388"/>
    </source>
</evidence>
<organism evidence="9 10">
    <name type="scientific">Panicum virgatum</name>
    <name type="common">Blackwell switchgrass</name>
    <dbReference type="NCBI Taxonomy" id="38727"/>
    <lineage>
        <taxon>Eukaryota</taxon>
        <taxon>Viridiplantae</taxon>
        <taxon>Streptophyta</taxon>
        <taxon>Embryophyta</taxon>
        <taxon>Tracheophyta</taxon>
        <taxon>Spermatophyta</taxon>
        <taxon>Magnoliopsida</taxon>
        <taxon>Liliopsida</taxon>
        <taxon>Poales</taxon>
        <taxon>Poaceae</taxon>
        <taxon>PACMAD clade</taxon>
        <taxon>Panicoideae</taxon>
        <taxon>Panicodae</taxon>
        <taxon>Paniceae</taxon>
        <taxon>Panicinae</taxon>
        <taxon>Panicum</taxon>
        <taxon>Panicum sect. Hiantes</taxon>
    </lineage>
</organism>
<evidence type="ECO:0000256" key="4">
    <source>
        <dbReference type="ARBA" id="ARBA00022833"/>
    </source>
</evidence>
<dbReference type="InterPro" id="IPR004330">
    <property type="entry name" value="FAR1_DNA_bnd_dom"/>
</dbReference>
<gene>
    <name evidence="9" type="ORF">PVAP13_5NG165000</name>
</gene>
<evidence type="ECO:0000256" key="6">
    <source>
        <dbReference type="RuleBase" id="RU367018"/>
    </source>
</evidence>
<feature type="region of interest" description="Disordered" evidence="7">
    <location>
        <begin position="150"/>
        <end position="170"/>
    </location>
</feature>
<dbReference type="Pfam" id="PF03101">
    <property type="entry name" value="FAR1"/>
    <property type="match status" value="1"/>
</dbReference>
<dbReference type="GO" id="GO:0005634">
    <property type="term" value="C:nucleus"/>
    <property type="evidence" value="ECO:0007669"/>
    <property type="project" value="UniProtKB-SubCell"/>
</dbReference>
<dbReference type="GO" id="GO:0008270">
    <property type="term" value="F:zinc ion binding"/>
    <property type="evidence" value="ECO:0007669"/>
    <property type="project" value="UniProtKB-UniRule"/>
</dbReference>
<dbReference type="InterPro" id="IPR007527">
    <property type="entry name" value="Znf_SWIM"/>
</dbReference>
<evidence type="ECO:0000256" key="7">
    <source>
        <dbReference type="SAM" id="MobiDB-lite"/>
    </source>
</evidence>
<evidence type="ECO:0000256" key="3">
    <source>
        <dbReference type="ARBA" id="ARBA00022771"/>
    </source>
</evidence>
<dbReference type="Proteomes" id="UP000823388">
    <property type="component" value="Chromosome 5N"/>
</dbReference>
<comment type="subcellular location">
    <subcellularLocation>
        <location evidence="6">Nucleus</location>
    </subcellularLocation>
</comment>
<evidence type="ECO:0000259" key="8">
    <source>
        <dbReference type="PROSITE" id="PS50966"/>
    </source>
</evidence>
<keyword evidence="6" id="KW-0539">Nucleus</keyword>
<proteinExistence type="inferred from homology"/>
<dbReference type="SMART" id="SM00575">
    <property type="entry name" value="ZnF_PMZ"/>
    <property type="match status" value="1"/>
</dbReference>
<keyword evidence="4 6" id="KW-0862">Zinc</keyword>
<evidence type="ECO:0000256" key="2">
    <source>
        <dbReference type="ARBA" id="ARBA00022723"/>
    </source>
</evidence>
<dbReference type="PANTHER" id="PTHR31669">
    <property type="entry name" value="PROTEIN FAR1-RELATED SEQUENCE 10-RELATED"/>
    <property type="match status" value="1"/>
</dbReference>
<dbReference type="AlphaFoldDB" id="A0A8T0RT30"/>
<keyword evidence="2 6" id="KW-0479">Metal-binding</keyword>
<dbReference type="PROSITE" id="PS50966">
    <property type="entry name" value="ZF_SWIM"/>
    <property type="match status" value="1"/>
</dbReference>
<keyword evidence="3 5" id="KW-0863">Zinc-finger</keyword>
<dbReference type="InterPro" id="IPR006564">
    <property type="entry name" value="Znf_PMZ"/>
</dbReference>
<protein>
    <recommendedName>
        <fullName evidence="6">Protein FAR1-RELATED SEQUENCE</fullName>
    </recommendedName>
</protein>
<dbReference type="Pfam" id="PF04434">
    <property type="entry name" value="SWIM"/>
    <property type="match status" value="1"/>
</dbReference>
<comment type="caution">
    <text evidence="9">The sequence shown here is derived from an EMBL/GenBank/DDBJ whole genome shotgun (WGS) entry which is preliminary data.</text>
</comment>
<dbReference type="InterPro" id="IPR018289">
    <property type="entry name" value="MULE_transposase_dom"/>
</dbReference>
<reference evidence="9" key="1">
    <citation type="submission" date="2020-05" db="EMBL/GenBank/DDBJ databases">
        <title>WGS assembly of Panicum virgatum.</title>
        <authorList>
            <person name="Lovell J.T."/>
            <person name="Jenkins J."/>
            <person name="Shu S."/>
            <person name="Juenger T.E."/>
            <person name="Schmutz J."/>
        </authorList>
    </citation>
    <scope>NUCLEOTIDE SEQUENCE</scope>
    <source>
        <strain evidence="9">AP13</strain>
    </source>
</reference>
<comment type="function">
    <text evidence="6">Putative transcription activator involved in regulating light control of development.</text>
</comment>
<evidence type="ECO:0000313" key="9">
    <source>
        <dbReference type="EMBL" id="KAG2587703.1"/>
    </source>
</evidence>
<dbReference type="GO" id="GO:0006355">
    <property type="term" value="P:regulation of DNA-templated transcription"/>
    <property type="evidence" value="ECO:0007669"/>
    <property type="project" value="UniProtKB-UniRule"/>
</dbReference>
<dbReference type="InterPro" id="IPR031052">
    <property type="entry name" value="FHY3/FAR1"/>
</dbReference>
<name>A0A8T0RT30_PANVG</name>